<dbReference type="Pfam" id="PF12955">
    <property type="entry name" value="Vps3844_C"/>
    <property type="match status" value="1"/>
</dbReference>
<dbReference type="PANTHER" id="PTHR36853">
    <property type="entry name" value="EXPRESSED PROTEIN"/>
    <property type="match status" value="1"/>
</dbReference>
<evidence type="ECO:0000313" key="5">
    <source>
        <dbReference type="EMBL" id="ETR97145.1"/>
    </source>
</evidence>
<dbReference type="CDD" id="cd12148">
    <property type="entry name" value="fungal_TF_MHR"/>
    <property type="match status" value="1"/>
</dbReference>
<dbReference type="Gene3D" id="4.10.240.10">
    <property type="entry name" value="Zn(2)-C6 fungal-type DNA-binding domain"/>
    <property type="match status" value="1"/>
</dbReference>
<keyword evidence="2" id="KW-0812">Transmembrane</keyword>
<dbReference type="Proteomes" id="UP000024376">
    <property type="component" value="Unassembled WGS sequence"/>
</dbReference>
<dbReference type="KEGG" id="trr:M419DRAFT_134710"/>
<feature type="chain" id="PRO_5001533393" description="Vacuolar sorting protein Vps3844 C-terminal domain-containing protein" evidence="3">
    <location>
        <begin position="18"/>
        <end position="1176"/>
    </location>
</feature>
<dbReference type="HOGENOM" id="CLU_275163_0_0_1"/>
<dbReference type="InterPro" id="IPR036864">
    <property type="entry name" value="Zn2-C6_fun-type_DNA-bd_sf"/>
</dbReference>
<dbReference type="GO" id="GO:0000981">
    <property type="term" value="F:DNA-binding transcription factor activity, RNA polymerase II-specific"/>
    <property type="evidence" value="ECO:0007669"/>
    <property type="project" value="InterPro"/>
</dbReference>
<accession>A0A024RY87</accession>
<sequence>MKLALGIAAALVGCAAASQPAADVYVLPNREAASPPSIPSSVAGLITQQRASSGSVASVSEIPDNVAAETVVSLLNQFGKNRPSLFDELTEEPKQLFVMLEGLTGEQIKNTRAKLNVQPSFTIPDVPSIDRLRWATGLDMSVHKGSKKEKMACSFGELINPLEERCWKGDHLITEYNVQKTPEILDDVINNFSRLASLADIGELQVTLLLLPSVGKLSGKKQALNRRQAERVISSFRKTAAPAVPTSPADKNKNAFTSATPIPACFDSVDSCVSATGNCSHQGQCLDKFKSDVAGGKVCFACHCLSTRSTDDGPLTHWAGPTCAKKDISVPFWLFAGFTLLLLGTISLAVTMLYNVGEEKLPGVIGAGPGLSSIPRSSLARQWAAKHIECGRFAACWSLAQMSQLSPSRWTCGRNKHLQQQEQPGSFKRHERDCLHKVPSTSSNSLGSRAERPKLPTAKWGAACAPCATAKAKCIRSNEAAGSKCDRCERLLKECSNQIHRPRKKRQAKPSRTSQIEERLNGLVSLLKASGEISGNQPEPSFQADANEDPRTEASSDRPSPFSSSSSALPSISNQANTWIIDPSYNSFTPKSCICHPDTLEAPPPPESDEVLLDFYRKNLQPVHPFVIIPPNVSAAVLAARRPFLMAAIRMVSSFRSIRSMRAQMYYLMKHIADHMLIRSEKSLDLLLGIIVMLGYQQYHCCLHGQLNNLITLAGSLIGDMGLSKPPGVHERTRLMVVRPPELHGRSNEERRAFAGAWYWSSVISMNFQRVEPMRYNGYLQECIRHLEERPEYDTDISLVYLIRIQRLTERIAELNSREGASEELSSVPSAPVSAYILAFQNELNQIRASMPKHLQEDSQLRLYEPPVVDKTLVRSLSKSLSSVSMATDSPLDKIYQSSAALTAWFNAWLSLPISTYYFQTTAVGSHLVYALVMLARWARLATPRAMYEGKTTMPDDPSANNPNVALYNSDMANTQCDPRLMQDKCHMPHEHLPGRPDLEDSDLAAAVAILRTQLQTQPGLMINIPEILSAISSRFEHANATFQLCSADTERVNRNVWMMTALKVRIARAKLEKWAELVAQGAETMPLENRPEPDQRMADWQAAMHIPQIECAGLDDMGLFADDGLQEPQLDSNWGNMAHNSWSTDLLSGFDPSGWFDGYVDWNTLPMHAATSAQR</sequence>
<dbReference type="OrthoDB" id="5226580at2759"/>
<proteinExistence type="predicted"/>
<evidence type="ECO:0000313" key="6">
    <source>
        <dbReference type="Proteomes" id="UP000024376"/>
    </source>
</evidence>
<evidence type="ECO:0000256" key="1">
    <source>
        <dbReference type="SAM" id="MobiDB-lite"/>
    </source>
</evidence>
<organism evidence="5 6">
    <name type="scientific">Hypocrea jecorina (strain ATCC 56765 / BCRC 32924 / NRRL 11460 / Rut C-30)</name>
    <name type="common">Trichoderma reesei</name>
    <dbReference type="NCBI Taxonomy" id="1344414"/>
    <lineage>
        <taxon>Eukaryota</taxon>
        <taxon>Fungi</taxon>
        <taxon>Dikarya</taxon>
        <taxon>Ascomycota</taxon>
        <taxon>Pezizomycotina</taxon>
        <taxon>Sordariomycetes</taxon>
        <taxon>Hypocreomycetidae</taxon>
        <taxon>Hypocreales</taxon>
        <taxon>Hypocreaceae</taxon>
        <taxon>Trichoderma</taxon>
    </lineage>
</organism>
<keyword evidence="3" id="KW-0732">Signal</keyword>
<evidence type="ECO:0000256" key="3">
    <source>
        <dbReference type="SAM" id="SignalP"/>
    </source>
</evidence>
<dbReference type="GO" id="GO:0008270">
    <property type="term" value="F:zinc ion binding"/>
    <property type="evidence" value="ECO:0007669"/>
    <property type="project" value="InterPro"/>
</dbReference>
<feature type="domain" description="Vacuolar sorting protein Vps3844 C-terminal" evidence="4">
    <location>
        <begin position="265"/>
        <end position="367"/>
    </location>
</feature>
<keyword evidence="2" id="KW-1133">Transmembrane helix</keyword>
<protein>
    <recommendedName>
        <fullName evidence="4">Vacuolar sorting protein Vps3844 C-terminal domain-containing protein</fullName>
    </recommendedName>
</protein>
<keyword evidence="2" id="KW-0472">Membrane</keyword>
<reference evidence="6" key="1">
    <citation type="journal article" date="2013" name="Ind. Biotechnol.">
        <title>Comparative genomics analysis of Trichoderma reesei strains.</title>
        <authorList>
            <person name="Koike H."/>
            <person name="Aerts A."/>
            <person name="LaButti K."/>
            <person name="Grigoriev I.V."/>
            <person name="Baker S.E."/>
        </authorList>
    </citation>
    <scope>NUCLEOTIDE SEQUENCE [LARGE SCALE GENOMIC DNA]</scope>
    <source>
        <strain evidence="6">ATCC 56765 / BCRC 32924 / NRRL 11460 / Rut C-30</strain>
    </source>
</reference>
<dbReference type="InterPro" id="IPR024382">
    <property type="entry name" value="Vps3844_C"/>
</dbReference>
<feature type="signal peptide" evidence="3">
    <location>
        <begin position="1"/>
        <end position="17"/>
    </location>
</feature>
<evidence type="ECO:0000259" key="4">
    <source>
        <dbReference type="Pfam" id="PF12955"/>
    </source>
</evidence>
<feature type="transmembrane region" description="Helical" evidence="2">
    <location>
        <begin position="332"/>
        <end position="354"/>
    </location>
</feature>
<dbReference type="GO" id="GO:0005783">
    <property type="term" value="C:endoplasmic reticulum"/>
    <property type="evidence" value="ECO:0007669"/>
    <property type="project" value="TreeGrafter"/>
</dbReference>
<evidence type="ECO:0000256" key="2">
    <source>
        <dbReference type="SAM" id="Phobius"/>
    </source>
</evidence>
<gene>
    <name evidence="5" type="ORF">M419DRAFT_134710</name>
</gene>
<dbReference type="AlphaFoldDB" id="A0A024RY87"/>
<dbReference type="InterPro" id="IPR053065">
    <property type="entry name" value="Archenteron_Induction-Rel"/>
</dbReference>
<dbReference type="PANTHER" id="PTHR36853:SF1">
    <property type="entry name" value="DUF3844 DOMAIN-CONTAINING PROTEIN"/>
    <property type="match status" value="1"/>
</dbReference>
<dbReference type="EMBL" id="KI911176">
    <property type="protein sequence ID" value="ETR97145.1"/>
    <property type="molecule type" value="Genomic_DNA"/>
</dbReference>
<name>A0A024RY87_HYPJR</name>
<feature type="compositionally biased region" description="Low complexity" evidence="1">
    <location>
        <begin position="557"/>
        <end position="570"/>
    </location>
</feature>
<feature type="region of interest" description="Disordered" evidence="1">
    <location>
        <begin position="532"/>
        <end position="570"/>
    </location>
</feature>